<feature type="compositionally biased region" description="Pro residues" evidence="11">
    <location>
        <begin position="179"/>
        <end position="193"/>
    </location>
</feature>
<evidence type="ECO:0000259" key="13">
    <source>
        <dbReference type="PROSITE" id="PS50213"/>
    </source>
</evidence>
<evidence type="ECO:0000256" key="11">
    <source>
        <dbReference type="SAM" id="MobiDB-lite"/>
    </source>
</evidence>
<evidence type="ECO:0000256" key="7">
    <source>
        <dbReference type="ARBA" id="ARBA00023136"/>
    </source>
</evidence>
<name>A0A817ATS6_BRANA</name>
<comment type="subcellular location">
    <subcellularLocation>
        <location evidence="1">Cell membrane</location>
        <topology evidence="1">Lipid-anchor</topology>
        <topology evidence="1">GPI-anchor</topology>
    </subcellularLocation>
</comment>
<organism evidence="14">
    <name type="scientific">Brassica napus</name>
    <name type="common">Rape</name>
    <dbReference type="NCBI Taxonomy" id="3708"/>
    <lineage>
        <taxon>Eukaryota</taxon>
        <taxon>Viridiplantae</taxon>
        <taxon>Streptophyta</taxon>
        <taxon>Embryophyta</taxon>
        <taxon>Tracheophyta</taxon>
        <taxon>Spermatophyta</taxon>
        <taxon>Magnoliopsida</taxon>
        <taxon>eudicotyledons</taxon>
        <taxon>Gunneridae</taxon>
        <taxon>Pentapetalae</taxon>
        <taxon>rosids</taxon>
        <taxon>malvids</taxon>
        <taxon>Brassicales</taxon>
        <taxon>Brassicaceae</taxon>
        <taxon>Brassiceae</taxon>
        <taxon>Brassica</taxon>
    </lineage>
</organism>
<evidence type="ECO:0000256" key="2">
    <source>
        <dbReference type="ARBA" id="ARBA00007843"/>
    </source>
</evidence>
<sequence>MCLKASSSLLSLTILLGVSSIVSAVNITRALDKYPEFSTMTELFAKTKLTPIINKRQTITLLALSNDAIGSISGRPEDELKNILMNHVVLDFYDGLKLKAIKDKSTMLTTLYQSTGLGQQQNGFLKCSKTNGKIYFGSAVKGAPQTAEYITTVFRNPFNLSIVQISMPIVAPGLGDPVEVPPTPPMSSPPAPSPKEAADAPAPGPAEEEGYADSPPGGAPETAPASAPSEDGSPAPAPAPGPENSGKKKKKMAAADEAEPPTSASNTGLSFGAILVLSFVASFAGF</sequence>
<feature type="region of interest" description="Disordered" evidence="11">
    <location>
        <begin position="176"/>
        <end position="269"/>
    </location>
</feature>
<gene>
    <name evidence="14" type="ORF">DARMORV10_A04P18770.1</name>
</gene>
<comment type="similarity">
    <text evidence="2">Belongs to the fasciclin-like AGP family.</text>
</comment>
<accession>A0A817ATS6</accession>
<comment type="function">
    <text evidence="10">May be a cell surface adhesion protein.</text>
</comment>
<evidence type="ECO:0000256" key="3">
    <source>
        <dbReference type="ARBA" id="ARBA00022475"/>
    </source>
</evidence>
<dbReference type="EMBL" id="HG994358">
    <property type="protein sequence ID" value="CAF2279298.1"/>
    <property type="molecule type" value="Genomic_DNA"/>
</dbReference>
<evidence type="ECO:0000256" key="10">
    <source>
        <dbReference type="ARBA" id="ARBA00024686"/>
    </source>
</evidence>
<keyword evidence="8" id="KW-0325">Glycoprotein</keyword>
<dbReference type="OrthoDB" id="694090at2759"/>
<dbReference type="SUPFAM" id="SSF82153">
    <property type="entry name" value="FAS1 domain"/>
    <property type="match status" value="1"/>
</dbReference>
<feature type="chain" id="PRO_5032935884" evidence="12">
    <location>
        <begin position="25"/>
        <end position="286"/>
    </location>
</feature>
<evidence type="ECO:0000256" key="9">
    <source>
        <dbReference type="ARBA" id="ARBA00023288"/>
    </source>
</evidence>
<evidence type="ECO:0000256" key="6">
    <source>
        <dbReference type="ARBA" id="ARBA00022974"/>
    </source>
</evidence>
<dbReference type="GO" id="GO:0005886">
    <property type="term" value="C:plasma membrane"/>
    <property type="evidence" value="ECO:0007669"/>
    <property type="project" value="UniProtKB-SubCell"/>
</dbReference>
<dbReference type="InterPro" id="IPR033254">
    <property type="entry name" value="Plant_FLA"/>
</dbReference>
<dbReference type="KEGG" id="bna:106449934"/>
<dbReference type="Pfam" id="PF02469">
    <property type="entry name" value="Fasciclin"/>
    <property type="match status" value="1"/>
</dbReference>
<dbReference type="PROSITE" id="PS50213">
    <property type="entry name" value="FAS1"/>
    <property type="match status" value="1"/>
</dbReference>
<keyword evidence="9" id="KW-0449">Lipoprotein</keyword>
<dbReference type="GO" id="GO:0098552">
    <property type="term" value="C:side of membrane"/>
    <property type="evidence" value="ECO:0007669"/>
    <property type="project" value="UniProtKB-KW"/>
</dbReference>
<evidence type="ECO:0000256" key="4">
    <source>
        <dbReference type="ARBA" id="ARBA00022622"/>
    </source>
</evidence>
<dbReference type="InterPro" id="IPR000782">
    <property type="entry name" value="FAS1_domain"/>
</dbReference>
<evidence type="ECO:0000313" key="14">
    <source>
        <dbReference type="EMBL" id="CAF2279298.1"/>
    </source>
</evidence>
<protein>
    <submittedName>
        <fullName evidence="14">(rape) hypothetical protein</fullName>
    </submittedName>
</protein>
<feature type="compositionally biased region" description="Low complexity" evidence="11">
    <location>
        <begin position="212"/>
        <end position="234"/>
    </location>
</feature>
<keyword evidence="6" id="KW-0654">Proteoglycan</keyword>
<dbReference type="FunFam" id="2.30.180.10:FF:000015">
    <property type="entry name" value="Fasciclin-like arabinogalactan protein 3"/>
    <property type="match status" value="1"/>
</dbReference>
<dbReference type="Gene3D" id="2.30.180.10">
    <property type="entry name" value="FAS1 domain"/>
    <property type="match status" value="1"/>
</dbReference>
<evidence type="ECO:0000256" key="1">
    <source>
        <dbReference type="ARBA" id="ARBA00004609"/>
    </source>
</evidence>
<keyword evidence="3" id="KW-1003">Cell membrane</keyword>
<feature type="domain" description="FAS1" evidence="13">
    <location>
        <begin position="24"/>
        <end position="141"/>
    </location>
</feature>
<evidence type="ECO:0000256" key="12">
    <source>
        <dbReference type="SAM" id="SignalP"/>
    </source>
</evidence>
<keyword evidence="4" id="KW-0336">GPI-anchor</keyword>
<dbReference type="PANTHER" id="PTHR32382">
    <property type="entry name" value="FASCICLIN-LIKE ARABINOGALACTAN PROTEIN"/>
    <property type="match status" value="1"/>
</dbReference>
<dbReference type="InterPro" id="IPR036378">
    <property type="entry name" value="FAS1_dom_sf"/>
</dbReference>
<reference evidence="14" key="1">
    <citation type="submission" date="2021-01" db="EMBL/GenBank/DDBJ databases">
        <authorList>
            <consortium name="Genoscope - CEA"/>
            <person name="William W."/>
        </authorList>
    </citation>
    <scope>NUCLEOTIDE SEQUENCE</scope>
</reference>
<evidence type="ECO:0000256" key="8">
    <source>
        <dbReference type="ARBA" id="ARBA00023180"/>
    </source>
</evidence>
<dbReference type="AlphaFoldDB" id="A0A817ATS6"/>
<proteinExistence type="inferred from homology"/>
<dbReference type="Proteomes" id="UP001295469">
    <property type="component" value="Chromosome A04"/>
</dbReference>
<keyword evidence="5 12" id="KW-0732">Signal</keyword>
<keyword evidence="7" id="KW-0472">Membrane</keyword>
<feature type="signal peptide" evidence="12">
    <location>
        <begin position="1"/>
        <end position="24"/>
    </location>
</feature>
<dbReference type="PANTHER" id="PTHR32382:SF57">
    <property type="entry name" value="FAS1 DOMAIN-CONTAINING PROTEIN"/>
    <property type="match status" value="1"/>
</dbReference>
<evidence type="ECO:0000256" key="5">
    <source>
        <dbReference type="ARBA" id="ARBA00022729"/>
    </source>
</evidence>